<keyword evidence="4" id="KW-0508">mRNA splicing</keyword>
<feature type="domain" description="FF" evidence="9">
    <location>
        <begin position="214"/>
        <end position="270"/>
    </location>
</feature>
<feature type="coiled-coil region" evidence="6">
    <location>
        <begin position="437"/>
        <end position="465"/>
    </location>
</feature>
<evidence type="ECO:0000313" key="11">
    <source>
        <dbReference type="Proteomes" id="UP001151518"/>
    </source>
</evidence>
<dbReference type="InterPro" id="IPR036020">
    <property type="entry name" value="WW_dom_sf"/>
</dbReference>
<dbReference type="Gene3D" id="2.20.70.10">
    <property type="match status" value="2"/>
</dbReference>
<dbReference type="PANTHER" id="PTHR11864:SF0">
    <property type="entry name" value="PRP40 PRE-MRNA PROCESSING FACTOR 40 HOMOLOG A (YEAST)"/>
    <property type="match status" value="1"/>
</dbReference>
<feature type="region of interest" description="Disordered" evidence="7">
    <location>
        <begin position="700"/>
        <end position="719"/>
    </location>
</feature>
<dbReference type="InterPro" id="IPR039726">
    <property type="entry name" value="Prp40-like"/>
</dbReference>
<proteinExistence type="predicted"/>
<dbReference type="GO" id="GO:0045292">
    <property type="term" value="P:mRNA cis splicing, via spliceosome"/>
    <property type="evidence" value="ECO:0007669"/>
    <property type="project" value="InterPro"/>
</dbReference>
<dbReference type="InterPro" id="IPR001202">
    <property type="entry name" value="WW_dom"/>
</dbReference>
<evidence type="ECO:0000256" key="1">
    <source>
        <dbReference type="ARBA" id="ARBA00004123"/>
    </source>
</evidence>
<dbReference type="Gene3D" id="1.10.10.440">
    <property type="entry name" value="FF domain"/>
    <property type="match status" value="4"/>
</dbReference>
<evidence type="ECO:0000256" key="6">
    <source>
        <dbReference type="SAM" id="Coils"/>
    </source>
</evidence>
<dbReference type="GO" id="GO:0071004">
    <property type="term" value="C:U2-type prespliceosome"/>
    <property type="evidence" value="ECO:0007669"/>
    <property type="project" value="TreeGrafter"/>
</dbReference>
<protein>
    <submittedName>
        <fullName evidence="10">U1 snRNP protein</fullName>
    </submittedName>
</protein>
<organism evidence="10 11">
    <name type="scientific">Coemansia spiralis</name>
    <dbReference type="NCBI Taxonomy" id="417178"/>
    <lineage>
        <taxon>Eukaryota</taxon>
        <taxon>Fungi</taxon>
        <taxon>Fungi incertae sedis</taxon>
        <taxon>Zoopagomycota</taxon>
        <taxon>Kickxellomycotina</taxon>
        <taxon>Kickxellomycetes</taxon>
        <taxon>Kickxellales</taxon>
        <taxon>Kickxellaceae</taxon>
        <taxon>Coemansia</taxon>
    </lineage>
</organism>
<evidence type="ECO:0000259" key="9">
    <source>
        <dbReference type="PROSITE" id="PS51676"/>
    </source>
</evidence>
<keyword evidence="6" id="KW-0175">Coiled coil</keyword>
<dbReference type="PROSITE" id="PS50020">
    <property type="entry name" value="WW_DOMAIN_2"/>
    <property type="match status" value="2"/>
</dbReference>
<dbReference type="Pfam" id="PF00397">
    <property type="entry name" value="WW"/>
    <property type="match status" value="1"/>
</dbReference>
<feature type="compositionally biased region" description="Low complexity" evidence="7">
    <location>
        <begin position="14"/>
        <end position="27"/>
    </location>
</feature>
<evidence type="ECO:0000256" key="2">
    <source>
        <dbReference type="ARBA" id="ARBA00022664"/>
    </source>
</evidence>
<name>A0A9W8KX29_9FUNG</name>
<dbReference type="SMART" id="SM00441">
    <property type="entry name" value="FF"/>
    <property type="match status" value="2"/>
</dbReference>
<sequence>MPPNNNDSSAAIPVGGVSDGVSSHSSSNQLAKSNWAEYTTPEGRVYFFNRETKVTTWEKPDELKTQQERESVWKEYVKDGKPYWYNTMTKKSTWSRPAELGEPSAPLVTSPAVTVVSSASPAKLTAAETSSGLKTSAVSDSPQQLPSNILSPLSTHASYVAPPIPQLAPWRSLNAELGHAGRGSGPQFRPPPPVPPPGALEAPARVQTQKPEYKTPEEAEHAFISMLKAHKVGSDWTWEQTLRAVVNDPTYRALKSLAERKDAFHKYIGMAREAEREEKRILAKQRREGFFALLDSLPICEVTRFRKVRHLATSSQNEKDKEAFLAVPTGAERLRLFNTYVDEMVHELKSLRKQQRIEQMEKVDKALGNVQINAQWAEIKPKLLERFGDLLMPILCADKDKRTPIDQPFFYNLEKKKHSEGGIFEDPEAGLSLLDFMDAFDAAIKRAEKQEAEQKQTEKDRIFRQERQNRDAFRELLKEHSAKTTPTSTWTELYPLIKADQRYIEMLGQAGSTPQELFWDEVELLNEDIYHQRKDVESIMRAEGFRVHIDTPLSDVEEFIKEFRHEMPKVSSKSIKYIYDQLISKVKRRKEEEEEWAARQRRRLLDDFKYALYDLDPELDAEKSTWENEKPRIRRLPEYKDVGDEDACKEMFEQAMVRQREKLSQKRKRQEEPLKRSRSPESIGYYNEKIARIKLADSEEAEFPSDLEEGEMVLEHSSL</sequence>
<dbReference type="CDD" id="cd00201">
    <property type="entry name" value="WW"/>
    <property type="match status" value="2"/>
</dbReference>
<feature type="region of interest" description="Disordered" evidence="7">
    <location>
        <begin position="1"/>
        <end position="35"/>
    </location>
</feature>
<feature type="compositionally biased region" description="Polar residues" evidence="7">
    <location>
        <begin position="127"/>
        <end position="143"/>
    </location>
</feature>
<dbReference type="SUPFAM" id="SSF51045">
    <property type="entry name" value="WW domain"/>
    <property type="match status" value="2"/>
</dbReference>
<evidence type="ECO:0000256" key="5">
    <source>
        <dbReference type="ARBA" id="ARBA00023242"/>
    </source>
</evidence>
<evidence type="ECO:0000256" key="3">
    <source>
        <dbReference type="ARBA" id="ARBA00022737"/>
    </source>
</evidence>
<feature type="region of interest" description="Disordered" evidence="7">
    <location>
        <begin position="123"/>
        <end position="143"/>
    </location>
</feature>
<feature type="region of interest" description="Disordered" evidence="7">
    <location>
        <begin position="659"/>
        <end position="681"/>
    </location>
</feature>
<keyword evidence="2" id="KW-0507">mRNA processing</keyword>
<evidence type="ECO:0000259" key="8">
    <source>
        <dbReference type="PROSITE" id="PS50020"/>
    </source>
</evidence>
<feature type="domain" description="WW" evidence="8">
    <location>
        <begin position="29"/>
        <end position="62"/>
    </location>
</feature>
<dbReference type="Proteomes" id="UP001151518">
    <property type="component" value="Unassembled WGS sequence"/>
</dbReference>
<dbReference type="PANTHER" id="PTHR11864">
    <property type="entry name" value="PRE-MRNA-PROCESSING PROTEIN PRP40"/>
    <property type="match status" value="1"/>
</dbReference>
<dbReference type="GO" id="GO:0005685">
    <property type="term" value="C:U1 snRNP"/>
    <property type="evidence" value="ECO:0007669"/>
    <property type="project" value="TreeGrafter"/>
</dbReference>
<dbReference type="EMBL" id="JANBTW010000060">
    <property type="protein sequence ID" value="KAJ2674172.1"/>
    <property type="molecule type" value="Genomic_DNA"/>
</dbReference>
<keyword evidence="3" id="KW-0677">Repeat</keyword>
<feature type="compositionally biased region" description="Basic and acidic residues" evidence="7">
    <location>
        <begin position="659"/>
        <end position="679"/>
    </location>
</feature>
<accession>A0A9W8KX29</accession>
<feature type="compositionally biased region" description="Acidic residues" evidence="7">
    <location>
        <begin position="700"/>
        <end position="712"/>
    </location>
</feature>
<feature type="domain" description="WW" evidence="8">
    <location>
        <begin position="67"/>
        <end position="99"/>
    </location>
</feature>
<dbReference type="FunFam" id="1.10.10.440:FF:000013">
    <property type="entry name" value="pre-mRNA-processing protein 40A isoform X1"/>
    <property type="match status" value="1"/>
</dbReference>
<dbReference type="InterPro" id="IPR036517">
    <property type="entry name" value="FF_domain_sf"/>
</dbReference>
<dbReference type="SMART" id="SM00456">
    <property type="entry name" value="WW"/>
    <property type="match status" value="2"/>
</dbReference>
<dbReference type="PROSITE" id="PS51676">
    <property type="entry name" value="FF"/>
    <property type="match status" value="2"/>
</dbReference>
<dbReference type="PROSITE" id="PS01159">
    <property type="entry name" value="WW_DOMAIN_1"/>
    <property type="match status" value="2"/>
</dbReference>
<comment type="caution">
    <text evidence="10">The sequence shown here is derived from an EMBL/GenBank/DDBJ whole genome shotgun (WGS) entry which is preliminary data.</text>
</comment>
<evidence type="ECO:0000256" key="7">
    <source>
        <dbReference type="SAM" id="MobiDB-lite"/>
    </source>
</evidence>
<dbReference type="InterPro" id="IPR002713">
    <property type="entry name" value="FF_domain"/>
</dbReference>
<reference evidence="10" key="1">
    <citation type="submission" date="2022-07" db="EMBL/GenBank/DDBJ databases">
        <title>Phylogenomic reconstructions and comparative analyses of Kickxellomycotina fungi.</title>
        <authorList>
            <person name="Reynolds N.K."/>
            <person name="Stajich J.E."/>
            <person name="Barry K."/>
            <person name="Grigoriev I.V."/>
            <person name="Crous P."/>
            <person name="Smith M.E."/>
        </authorList>
    </citation>
    <scope>NUCLEOTIDE SEQUENCE</scope>
    <source>
        <strain evidence="10">NRRL 3115</strain>
    </source>
</reference>
<feature type="domain" description="FF" evidence="9">
    <location>
        <begin position="465"/>
        <end position="524"/>
    </location>
</feature>
<dbReference type="GO" id="GO:0003723">
    <property type="term" value="F:RNA binding"/>
    <property type="evidence" value="ECO:0007669"/>
    <property type="project" value="TreeGrafter"/>
</dbReference>
<gene>
    <name evidence="10" type="primary">PRP40</name>
    <name evidence="10" type="ORF">GGI25_004465</name>
</gene>
<comment type="subcellular location">
    <subcellularLocation>
        <location evidence="1">Nucleus</location>
    </subcellularLocation>
</comment>
<dbReference type="SUPFAM" id="SSF81698">
    <property type="entry name" value="FF domain"/>
    <property type="match status" value="4"/>
</dbReference>
<dbReference type="OrthoDB" id="187617at2759"/>
<evidence type="ECO:0000256" key="4">
    <source>
        <dbReference type="ARBA" id="ARBA00023187"/>
    </source>
</evidence>
<evidence type="ECO:0000313" key="10">
    <source>
        <dbReference type="EMBL" id="KAJ2674172.1"/>
    </source>
</evidence>
<keyword evidence="5" id="KW-0539">Nucleus</keyword>
<dbReference type="AlphaFoldDB" id="A0A9W8KX29"/>
<dbReference type="Pfam" id="PF01846">
    <property type="entry name" value="FF"/>
    <property type="match status" value="2"/>
</dbReference>